<evidence type="ECO:0000256" key="4">
    <source>
        <dbReference type="ARBA" id="ARBA00023015"/>
    </source>
</evidence>
<protein>
    <submittedName>
        <fullName evidence="7">Transcription antitermination factor NusB</fullName>
    </submittedName>
</protein>
<evidence type="ECO:0000256" key="5">
    <source>
        <dbReference type="ARBA" id="ARBA00023163"/>
    </source>
</evidence>
<comment type="caution">
    <text evidence="7">The sequence shown here is derived from an EMBL/GenBank/DDBJ whole genome shotgun (WGS) entry which is preliminary data.</text>
</comment>
<keyword evidence="8" id="KW-1185">Reference proteome</keyword>
<dbReference type="InterPro" id="IPR035926">
    <property type="entry name" value="NusB-like_sf"/>
</dbReference>
<accession>A0A3A1Y865</accession>
<dbReference type="EMBL" id="NRHC01000026">
    <property type="protein sequence ID" value="RIY33731.1"/>
    <property type="molecule type" value="Genomic_DNA"/>
</dbReference>
<keyword evidence="3" id="KW-0694">RNA-binding</keyword>
<evidence type="ECO:0000313" key="8">
    <source>
        <dbReference type="Proteomes" id="UP000265691"/>
    </source>
</evidence>
<evidence type="ECO:0000256" key="3">
    <source>
        <dbReference type="ARBA" id="ARBA00022884"/>
    </source>
</evidence>
<evidence type="ECO:0000259" key="6">
    <source>
        <dbReference type="Pfam" id="PF01029"/>
    </source>
</evidence>
<evidence type="ECO:0000256" key="2">
    <source>
        <dbReference type="ARBA" id="ARBA00022814"/>
    </source>
</evidence>
<dbReference type="GO" id="GO:0031564">
    <property type="term" value="P:transcription antitermination"/>
    <property type="evidence" value="ECO:0007669"/>
    <property type="project" value="UniProtKB-KW"/>
</dbReference>
<organism evidence="7 8">
    <name type="scientific">Psittacicella hinzii</name>
    <dbReference type="NCBI Taxonomy" id="2028575"/>
    <lineage>
        <taxon>Bacteria</taxon>
        <taxon>Pseudomonadati</taxon>
        <taxon>Pseudomonadota</taxon>
        <taxon>Gammaproteobacteria</taxon>
        <taxon>Pasteurellales</taxon>
        <taxon>Psittacicellaceae</taxon>
        <taxon>Psittacicella</taxon>
    </lineage>
</organism>
<reference evidence="7 8" key="1">
    <citation type="submission" date="2017-08" db="EMBL/GenBank/DDBJ databases">
        <title>Reclassification of Bisgaard taxon 37 and 44.</title>
        <authorList>
            <person name="Christensen H."/>
        </authorList>
    </citation>
    <scope>NUCLEOTIDE SEQUENCE [LARGE SCALE GENOMIC DNA]</scope>
    <source>
        <strain evidence="7 8">B96_3</strain>
    </source>
</reference>
<dbReference type="NCBIfam" id="TIGR01951">
    <property type="entry name" value="nusB"/>
    <property type="match status" value="1"/>
</dbReference>
<dbReference type="InterPro" id="IPR011605">
    <property type="entry name" value="NusB_fam"/>
</dbReference>
<proteinExistence type="inferred from homology"/>
<dbReference type="PANTHER" id="PTHR11078">
    <property type="entry name" value="N UTILIZATION SUBSTANCE PROTEIN B-RELATED"/>
    <property type="match status" value="1"/>
</dbReference>
<evidence type="ECO:0000256" key="1">
    <source>
        <dbReference type="ARBA" id="ARBA00005952"/>
    </source>
</evidence>
<sequence>MSSFVNSKRRVARLAAVQSLYSWALNPLPPQDVVYQFVAFHAESQSDLPIDLDYYRQLFFHTVSNIKYVDSKIAQFSSRDLNNLDPIVLAILRIATCEIVTKISIAPVAINEAVEIAKAIAGTGSYAFVNSILDKVKLAEDDASKSENFEPNDDNDVNI</sequence>
<dbReference type="GO" id="GO:0005829">
    <property type="term" value="C:cytosol"/>
    <property type="evidence" value="ECO:0007669"/>
    <property type="project" value="TreeGrafter"/>
</dbReference>
<dbReference type="SUPFAM" id="SSF48013">
    <property type="entry name" value="NusB-like"/>
    <property type="match status" value="1"/>
</dbReference>
<dbReference type="Proteomes" id="UP000265691">
    <property type="component" value="Unassembled WGS sequence"/>
</dbReference>
<evidence type="ECO:0000313" key="7">
    <source>
        <dbReference type="EMBL" id="RIY33731.1"/>
    </source>
</evidence>
<dbReference type="Gene3D" id="1.10.940.10">
    <property type="entry name" value="NusB-like"/>
    <property type="match status" value="1"/>
</dbReference>
<gene>
    <name evidence="7" type="primary">nusB</name>
    <name evidence="7" type="ORF">CKF54_02320</name>
</gene>
<dbReference type="PANTHER" id="PTHR11078:SF3">
    <property type="entry name" value="ANTITERMINATION NUSB DOMAIN-CONTAINING PROTEIN"/>
    <property type="match status" value="1"/>
</dbReference>
<dbReference type="GO" id="GO:0003723">
    <property type="term" value="F:RNA binding"/>
    <property type="evidence" value="ECO:0007669"/>
    <property type="project" value="UniProtKB-KW"/>
</dbReference>
<dbReference type="GO" id="GO:0006353">
    <property type="term" value="P:DNA-templated transcription termination"/>
    <property type="evidence" value="ECO:0007669"/>
    <property type="project" value="InterPro"/>
</dbReference>
<dbReference type="RefSeq" id="WP_119524678.1">
    <property type="nucleotide sequence ID" value="NZ_NRHC01000026.1"/>
</dbReference>
<dbReference type="AlphaFoldDB" id="A0A3A1Y865"/>
<keyword evidence="5" id="KW-0804">Transcription</keyword>
<dbReference type="InterPro" id="IPR006027">
    <property type="entry name" value="NusB_RsmB_TIM44"/>
</dbReference>
<comment type="similarity">
    <text evidence="1">Belongs to the NusB family.</text>
</comment>
<dbReference type="Pfam" id="PF01029">
    <property type="entry name" value="NusB"/>
    <property type="match status" value="1"/>
</dbReference>
<keyword evidence="2" id="KW-0889">Transcription antitermination</keyword>
<name>A0A3A1Y865_9GAMM</name>
<feature type="domain" description="NusB/RsmB/TIM44" evidence="6">
    <location>
        <begin position="11"/>
        <end position="136"/>
    </location>
</feature>
<keyword evidence="4" id="KW-0805">Transcription regulation</keyword>
<dbReference type="OrthoDB" id="9789556at2"/>